<feature type="chain" id="PRO_5011750058" description="Flagellar protein" evidence="8">
    <location>
        <begin position="18"/>
        <end position="139"/>
    </location>
</feature>
<evidence type="ECO:0000256" key="5">
    <source>
        <dbReference type="ARBA" id="ARBA00023143"/>
    </source>
</evidence>
<sequence>MRLLLALAALLPSAVLAEEAGGELMEPLAGGRVVEIFLGLFAVLLLIGVIAWVVRRMPGLTRSADGSMRVIAGIPVGQRERILLVEVGDEQLVVGVAPGRVELLHHLQEPVSSSTPQEGAGSDFARRLHERLQRLRGQQ</sequence>
<keyword evidence="3 7" id="KW-1133">Transmembrane helix</keyword>
<dbReference type="RefSeq" id="WP_093427395.1">
    <property type="nucleotide sequence ID" value="NZ_FOMJ01000001.1"/>
</dbReference>
<dbReference type="GO" id="GO:0009425">
    <property type="term" value="C:bacterial-type flagellum basal body"/>
    <property type="evidence" value="ECO:0007669"/>
    <property type="project" value="UniProtKB-SubCell"/>
</dbReference>
<keyword evidence="8" id="KW-0732">Signal</keyword>
<keyword evidence="1 7" id="KW-1003">Cell membrane</keyword>
<evidence type="ECO:0000256" key="8">
    <source>
        <dbReference type="SAM" id="SignalP"/>
    </source>
</evidence>
<protein>
    <recommendedName>
        <fullName evidence="7">Flagellar protein</fullName>
    </recommendedName>
</protein>
<evidence type="ECO:0000256" key="1">
    <source>
        <dbReference type="ARBA" id="ARBA00022475"/>
    </source>
</evidence>
<keyword evidence="9" id="KW-0966">Cell projection</keyword>
<dbReference type="STRING" id="1123397.SAMN05660831_00771"/>
<dbReference type="PANTHER" id="PTHR38766:SF1">
    <property type="entry name" value="FLAGELLAR PROTEIN FLIO"/>
    <property type="match status" value="1"/>
</dbReference>
<dbReference type="GO" id="GO:0044781">
    <property type="term" value="P:bacterial-type flagellum organization"/>
    <property type="evidence" value="ECO:0007669"/>
    <property type="project" value="UniProtKB-UniRule"/>
</dbReference>
<dbReference type="Proteomes" id="UP000198611">
    <property type="component" value="Unassembled WGS sequence"/>
</dbReference>
<accession>A0A1I1PNZ4</accession>
<feature type="signal peptide" evidence="8">
    <location>
        <begin position="1"/>
        <end position="17"/>
    </location>
</feature>
<name>A0A1I1PNZ4_9GAMM</name>
<dbReference type="InterPro" id="IPR022781">
    <property type="entry name" value="Flagellar_biosynth_FliO"/>
</dbReference>
<feature type="transmembrane region" description="Helical" evidence="7">
    <location>
        <begin position="33"/>
        <end position="54"/>
    </location>
</feature>
<keyword evidence="9" id="KW-0282">Flagellum</keyword>
<proteinExistence type="inferred from homology"/>
<dbReference type="PANTHER" id="PTHR38766">
    <property type="entry name" value="FLAGELLAR PROTEIN FLIO"/>
    <property type="match status" value="1"/>
</dbReference>
<evidence type="ECO:0000256" key="7">
    <source>
        <dbReference type="RuleBase" id="RU362064"/>
    </source>
</evidence>
<organism evidence="9 10">
    <name type="scientific">Thiohalospira halophila DSM 15071</name>
    <dbReference type="NCBI Taxonomy" id="1123397"/>
    <lineage>
        <taxon>Bacteria</taxon>
        <taxon>Pseudomonadati</taxon>
        <taxon>Pseudomonadota</taxon>
        <taxon>Gammaproteobacteria</taxon>
        <taxon>Thiohalospirales</taxon>
        <taxon>Thiohalospiraceae</taxon>
        <taxon>Thiohalospira</taxon>
    </lineage>
</organism>
<dbReference type="InterPro" id="IPR052205">
    <property type="entry name" value="FliO/MopB"/>
</dbReference>
<dbReference type="AlphaFoldDB" id="A0A1I1PNZ4"/>
<keyword evidence="5 7" id="KW-0975">Bacterial flagellum</keyword>
<evidence type="ECO:0000256" key="3">
    <source>
        <dbReference type="ARBA" id="ARBA00022989"/>
    </source>
</evidence>
<keyword evidence="10" id="KW-1185">Reference proteome</keyword>
<dbReference type="NCBIfam" id="TIGR03500">
    <property type="entry name" value="FliO_TIGR"/>
    <property type="match status" value="1"/>
</dbReference>
<dbReference type="EMBL" id="FOMJ01000001">
    <property type="protein sequence ID" value="SFD08703.1"/>
    <property type="molecule type" value="Genomic_DNA"/>
</dbReference>
<keyword evidence="4 7" id="KW-0472">Membrane</keyword>
<evidence type="ECO:0000313" key="9">
    <source>
        <dbReference type="EMBL" id="SFD08703.1"/>
    </source>
</evidence>
<keyword evidence="2 7" id="KW-0812">Transmembrane</keyword>
<comment type="similarity">
    <text evidence="6 7">Belongs to the FliO/MopB family.</text>
</comment>
<evidence type="ECO:0000256" key="2">
    <source>
        <dbReference type="ARBA" id="ARBA00022692"/>
    </source>
</evidence>
<evidence type="ECO:0000256" key="4">
    <source>
        <dbReference type="ARBA" id="ARBA00023136"/>
    </source>
</evidence>
<gene>
    <name evidence="9" type="ORF">SAMN05660831_00771</name>
</gene>
<keyword evidence="9" id="KW-0969">Cilium</keyword>
<dbReference type="GO" id="GO:0005886">
    <property type="term" value="C:plasma membrane"/>
    <property type="evidence" value="ECO:0007669"/>
    <property type="project" value="UniProtKB-SubCell"/>
</dbReference>
<dbReference type="Pfam" id="PF04347">
    <property type="entry name" value="FliO"/>
    <property type="match status" value="1"/>
</dbReference>
<evidence type="ECO:0000313" key="10">
    <source>
        <dbReference type="Proteomes" id="UP000198611"/>
    </source>
</evidence>
<comment type="subcellular location">
    <subcellularLocation>
        <location evidence="7">Cell membrane</location>
    </subcellularLocation>
    <subcellularLocation>
        <location evidence="7">Bacterial flagellum basal body</location>
    </subcellularLocation>
</comment>
<evidence type="ECO:0000256" key="6">
    <source>
        <dbReference type="ARBA" id="ARBA00037937"/>
    </source>
</evidence>
<reference evidence="9 10" key="1">
    <citation type="submission" date="2016-10" db="EMBL/GenBank/DDBJ databases">
        <authorList>
            <person name="de Groot N.N."/>
        </authorList>
    </citation>
    <scope>NUCLEOTIDE SEQUENCE [LARGE SCALE GENOMIC DNA]</scope>
    <source>
        <strain evidence="9 10">HL3</strain>
    </source>
</reference>